<dbReference type="EMBL" id="CAMPGE010006877">
    <property type="protein sequence ID" value="CAI2365783.1"/>
    <property type="molecule type" value="Genomic_DNA"/>
</dbReference>
<gene>
    <name evidence="2" type="ORF">ECRASSUSDP1_LOCUS7072</name>
</gene>
<accession>A0AAD1XBI8</accession>
<evidence type="ECO:0000256" key="1">
    <source>
        <dbReference type="SAM" id="Coils"/>
    </source>
</evidence>
<feature type="coiled-coil region" evidence="1">
    <location>
        <begin position="26"/>
        <end position="78"/>
    </location>
</feature>
<dbReference type="Proteomes" id="UP001295684">
    <property type="component" value="Unassembled WGS sequence"/>
</dbReference>
<proteinExistence type="predicted"/>
<evidence type="ECO:0000313" key="3">
    <source>
        <dbReference type="Proteomes" id="UP001295684"/>
    </source>
</evidence>
<sequence>MLKTSQTHRKDKEIETRLSNLYKNRAAKLNKMLETNKKLKKDQEQKLSMRIGMEKTQKEELIERLIQKNKRVEMMRQKHSIAFQKSK</sequence>
<keyword evidence="3" id="KW-1185">Reference proteome</keyword>
<keyword evidence="1" id="KW-0175">Coiled coil</keyword>
<organism evidence="2 3">
    <name type="scientific">Euplotes crassus</name>
    <dbReference type="NCBI Taxonomy" id="5936"/>
    <lineage>
        <taxon>Eukaryota</taxon>
        <taxon>Sar</taxon>
        <taxon>Alveolata</taxon>
        <taxon>Ciliophora</taxon>
        <taxon>Intramacronucleata</taxon>
        <taxon>Spirotrichea</taxon>
        <taxon>Hypotrichia</taxon>
        <taxon>Euplotida</taxon>
        <taxon>Euplotidae</taxon>
        <taxon>Moneuplotes</taxon>
    </lineage>
</organism>
<comment type="caution">
    <text evidence="2">The sequence shown here is derived from an EMBL/GenBank/DDBJ whole genome shotgun (WGS) entry which is preliminary data.</text>
</comment>
<dbReference type="AlphaFoldDB" id="A0AAD1XBI8"/>
<protein>
    <submittedName>
        <fullName evidence="2">Uncharacterized protein</fullName>
    </submittedName>
</protein>
<reference evidence="2" key="1">
    <citation type="submission" date="2023-07" db="EMBL/GenBank/DDBJ databases">
        <authorList>
            <consortium name="AG Swart"/>
            <person name="Singh M."/>
            <person name="Singh A."/>
            <person name="Seah K."/>
            <person name="Emmerich C."/>
        </authorList>
    </citation>
    <scope>NUCLEOTIDE SEQUENCE</scope>
    <source>
        <strain evidence="2">DP1</strain>
    </source>
</reference>
<evidence type="ECO:0000313" key="2">
    <source>
        <dbReference type="EMBL" id="CAI2365783.1"/>
    </source>
</evidence>
<name>A0AAD1XBI8_EUPCR</name>